<dbReference type="SUPFAM" id="SSF47413">
    <property type="entry name" value="lambda repressor-like DNA-binding domains"/>
    <property type="match status" value="1"/>
</dbReference>
<accession>A0A5M6IVB5</accession>
<keyword evidence="3" id="KW-1185">Reference proteome</keyword>
<protein>
    <submittedName>
        <fullName evidence="2">Helix-turn-helix transcriptional regulator</fullName>
    </submittedName>
</protein>
<organism evidence="2 3">
    <name type="scientific">Rhodovastum atsumiense</name>
    <dbReference type="NCBI Taxonomy" id="504468"/>
    <lineage>
        <taxon>Bacteria</taxon>
        <taxon>Pseudomonadati</taxon>
        <taxon>Pseudomonadota</taxon>
        <taxon>Alphaproteobacteria</taxon>
        <taxon>Acetobacterales</taxon>
        <taxon>Acetobacteraceae</taxon>
        <taxon>Rhodovastum</taxon>
    </lineage>
</organism>
<feature type="domain" description="HTH cro/C1-type" evidence="1">
    <location>
        <begin position="9"/>
        <end position="64"/>
    </location>
</feature>
<dbReference type="PROSITE" id="PS50943">
    <property type="entry name" value="HTH_CROC1"/>
    <property type="match status" value="1"/>
</dbReference>
<dbReference type="CDD" id="cd00093">
    <property type="entry name" value="HTH_XRE"/>
    <property type="match status" value="1"/>
</dbReference>
<dbReference type="InterPro" id="IPR010982">
    <property type="entry name" value="Lambda_DNA-bd_dom_sf"/>
</dbReference>
<dbReference type="Pfam" id="PF01381">
    <property type="entry name" value="HTH_3"/>
    <property type="match status" value="1"/>
</dbReference>
<dbReference type="RefSeq" id="WP_150041021.1">
    <property type="nucleotide sequence ID" value="NZ_OW485605.1"/>
</dbReference>
<dbReference type="Proteomes" id="UP000325255">
    <property type="component" value="Unassembled WGS sequence"/>
</dbReference>
<evidence type="ECO:0000313" key="2">
    <source>
        <dbReference type="EMBL" id="KAA5611787.1"/>
    </source>
</evidence>
<name>A0A5M6IVB5_9PROT</name>
<dbReference type="EMBL" id="VWPK01000017">
    <property type="protein sequence ID" value="KAA5611787.1"/>
    <property type="molecule type" value="Genomic_DNA"/>
</dbReference>
<evidence type="ECO:0000313" key="3">
    <source>
        <dbReference type="Proteomes" id="UP000325255"/>
    </source>
</evidence>
<reference evidence="2 3" key="1">
    <citation type="submission" date="2019-09" db="EMBL/GenBank/DDBJ databases">
        <title>Genome sequence of Rhodovastum atsumiense, a diverse member of the Acetobacteraceae family of non-sulfur purple photosynthetic bacteria.</title>
        <authorList>
            <person name="Meyer T."/>
            <person name="Kyndt J."/>
        </authorList>
    </citation>
    <scope>NUCLEOTIDE SEQUENCE [LARGE SCALE GENOMIC DNA]</scope>
    <source>
        <strain evidence="2 3">DSM 21279</strain>
    </source>
</reference>
<dbReference type="InterPro" id="IPR001387">
    <property type="entry name" value="Cro/C1-type_HTH"/>
</dbReference>
<dbReference type="Gene3D" id="1.10.260.40">
    <property type="entry name" value="lambda repressor-like DNA-binding domains"/>
    <property type="match status" value="1"/>
</dbReference>
<dbReference type="OrthoDB" id="7594755at2"/>
<comment type="caution">
    <text evidence="2">The sequence shown here is derived from an EMBL/GenBank/DDBJ whole genome shotgun (WGS) entry which is preliminary data.</text>
</comment>
<sequence length="317" mass="36614">MLRINPQRLKHWREKRNMSMADLADRSSVDKSTIFRIESGQAKTTRANVVGKIAKALNVPEKELTSEAEPVAEQHRRNTQDKSQVSFRLENRFRNAFAFVCWRYDINQTTILKLAPLLFVMVAEDSLRKRVERLSMIRSAQGNSEALPWIYRDAAERFEQDEERSIRSKDIFGLQLNDPSIQPLDFFKDVDWVGQCNPFEAYIKDWFERTGEAGGIDHWEEAGPHFSICSELALDFACGDEAMAMALLDGTVGLHEVPHELLDGEMAKQRLQWLQTRAAEARAQREERSRAFRETCANFLAKIKFVDTMSPEQEENR</sequence>
<dbReference type="GO" id="GO:0003677">
    <property type="term" value="F:DNA binding"/>
    <property type="evidence" value="ECO:0007669"/>
    <property type="project" value="InterPro"/>
</dbReference>
<gene>
    <name evidence="2" type="ORF">F1189_12155</name>
</gene>
<evidence type="ECO:0000259" key="1">
    <source>
        <dbReference type="PROSITE" id="PS50943"/>
    </source>
</evidence>
<dbReference type="SMART" id="SM00530">
    <property type="entry name" value="HTH_XRE"/>
    <property type="match status" value="1"/>
</dbReference>
<dbReference type="AlphaFoldDB" id="A0A5M6IVB5"/>
<proteinExistence type="predicted"/>